<protein>
    <submittedName>
        <fullName evidence="9">Rod shape-determining protein MreD</fullName>
    </submittedName>
</protein>
<evidence type="ECO:0000256" key="1">
    <source>
        <dbReference type="ARBA" id="ARBA00004651"/>
    </source>
</evidence>
<accession>A0A956NCX7</accession>
<sequence>MLAGFRIAFGVFLLLVSQATWVKGLALWGVEPDLLLGMVFFVALKKGIHWGVWTGFAIGLLVDLEEPSRLGLHALAYVLTSIAVERWSKNFDRSSPIVVGVLLFLVAVLTETIRLFAFTEGGWLAHFAGVFRFTLPTALYTTVFVALASWILSRLLGWKDWVLHAT</sequence>
<keyword evidence="7 8" id="KW-0472">Membrane</keyword>
<dbReference type="GO" id="GO:0008360">
    <property type="term" value="P:regulation of cell shape"/>
    <property type="evidence" value="ECO:0007669"/>
    <property type="project" value="UniProtKB-KW"/>
</dbReference>
<evidence type="ECO:0000313" key="9">
    <source>
        <dbReference type="EMBL" id="MCA9756932.1"/>
    </source>
</evidence>
<dbReference type="EMBL" id="JAGQHS010000073">
    <property type="protein sequence ID" value="MCA9756932.1"/>
    <property type="molecule type" value="Genomic_DNA"/>
</dbReference>
<feature type="transmembrane region" description="Helical" evidence="8">
    <location>
        <begin position="137"/>
        <end position="157"/>
    </location>
</feature>
<dbReference type="InterPro" id="IPR007227">
    <property type="entry name" value="Cell_shape_determining_MreD"/>
</dbReference>
<dbReference type="GO" id="GO:0005886">
    <property type="term" value="C:plasma membrane"/>
    <property type="evidence" value="ECO:0007669"/>
    <property type="project" value="UniProtKB-SubCell"/>
</dbReference>
<dbReference type="Proteomes" id="UP000739538">
    <property type="component" value="Unassembled WGS sequence"/>
</dbReference>
<keyword evidence="3" id="KW-1003">Cell membrane</keyword>
<dbReference type="NCBIfam" id="TIGR03426">
    <property type="entry name" value="shape_MreD"/>
    <property type="match status" value="1"/>
</dbReference>
<evidence type="ECO:0000256" key="6">
    <source>
        <dbReference type="ARBA" id="ARBA00022989"/>
    </source>
</evidence>
<name>A0A956NCX7_UNCEI</name>
<feature type="transmembrane region" description="Helical" evidence="8">
    <location>
        <begin position="96"/>
        <end position="117"/>
    </location>
</feature>
<evidence type="ECO:0000256" key="7">
    <source>
        <dbReference type="ARBA" id="ARBA00023136"/>
    </source>
</evidence>
<gene>
    <name evidence="9" type="primary">mreD</name>
    <name evidence="9" type="ORF">KDA27_14095</name>
</gene>
<comment type="similarity">
    <text evidence="2">Belongs to the MreD family.</text>
</comment>
<keyword evidence="6 8" id="KW-1133">Transmembrane helix</keyword>
<dbReference type="AlphaFoldDB" id="A0A956NCX7"/>
<evidence type="ECO:0000256" key="4">
    <source>
        <dbReference type="ARBA" id="ARBA00022692"/>
    </source>
</evidence>
<evidence type="ECO:0000256" key="2">
    <source>
        <dbReference type="ARBA" id="ARBA00007776"/>
    </source>
</evidence>
<reference evidence="9" key="2">
    <citation type="journal article" date="2021" name="Microbiome">
        <title>Successional dynamics and alternative stable states in a saline activated sludge microbial community over 9 years.</title>
        <authorList>
            <person name="Wang Y."/>
            <person name="Ye J."/>
            <person name="Ju F."/>
            <person name="Liu L."/>
            <person name="Boyd J.A."/>
            <person name="Deng Y."/>
            <person name="Parks D.H."/>
            <person name="Jiang X."/>
            <person name="Yin X."/>
            <person name="Woodcroft B.J."/>
            <person name="Tyson G.W."/>
            <person name="Hugenholtz P."/>
            <person name="Polz M.F."/>
            <person name="Zhang T."/>
        </authorList>
    </citation>
    <scope>NUCLEOTIDE SEQUENCE</scope>
    <source>
        <strain evidence="9">HKST-UBA02</strain>
    </source>
</reference>
<dbReference type="Pfam" id="PF04093">
    <property type="entry name" value="MreD"/>
    <property type="match status" value="1"/>
</dbReference>
<keyword evidence="4 8" id="KW-0812">Transmembrane</keyword>
<proteinExistence type="inferred from homology"/>
<keyword evidence="5" id="KW-0133">Cell shape</keyword>
<evidence type="ECO:0000256" key="3">
    <source>
        <dbReference type="ARBA" id="ARBA00022475"/>
    </source>
</evidence>
<evidence type="ECO:0000256" key="8">
    <source>
        <dbReference type="SAM" id="Phobius"/>
    </source>
</evidence>
<evidence type="ECO:0000256" key="5">
    <source>
        <dbReference type="ARBA" id="ARBA00022960"/>
    </source>
</evidence>
<comment type="caution">
    <text evidence="9">The sequence shown here is derived from an EMBL/GenBank/DDBJ whole genome shotgun (WGS) entry which is preliminary data.</text>
</comment>
<comment type="subcellular location">
    <subcellularLocation>
        <location evidence="1">Cell membrane</location>
        <topology evidence="1">Multi-pass membrane protein</topology>
    </subcellularLocation>
</comment>
<reference evidence="9" key="1">
    <citation type="submission" date="2020-04" db="EMBL/GenBank/DDBJ databases">
        <authorList>
            <person name="Zhang T."/>
        </authorList>
    </citation>
    <scope>NUCLEOTIDE SEQUENCE</scope>
    <source>
        <strain evidence="9">HKST-UBA02</strain>
    </source>
</reference>
<organism evidence="9 10">
    <name type="scientific">Eiseniibacteriota bacterium</name>
    <dbReference type="NCBI Taxonomy" id="2212470"/>
    <lineage>
        <taxon>Bacteria</taxon>
        <taxon>Candidatus Eiseniibacteriota</taxon>
    </lineage>
</organism>
<evidence type="ECO:0000313" key="10">
    <source>
        <dbReference type="Proteomes" id="UP000739538"/>
    </source>
</evidence>